<name>A0A0V1M4F7_9BILA</name>
<accession>A0A0V1M4F7</accession>
<feature type="region of interest" description="Disordered" evidence="1">
    <location>
        <begin position="135"/>
        <end position="174"/>
    </location>
</feature>
<protein>
    <submittedName>
        <fullName evidence="2">Uncharacterized protein</fullName>
    </submittedName>
</protein>
<dbReference type="EMBL" id="JYDO01000237">
    <property type="protein sequence ID" value="KRZ66544.1"/>
    <property type="molecule type" value="Genomic_DNA"/>
</dbReference>
<dbReference type="Proteomes" id="UP000054843">
    <property type="component" value="Unassembled WGS sequence"/>
</dbReference>
<evidence type="ECO:0000313" key="3">
    <source>
        <dbReference type="Proteomes" id="UP000054843"/>
    </source>
</evidence>
<evidence type="ECO:0000313" key="2">
    <source>
        <dbReference type="EMBL" id="KRZ66544.1"/>
    </source>
</evidence>
<evidence type="ECO:0000256" key="1">
    <source>
        <dbReference type="SAM" id="MobiDB-lite"/>
    </source>
</evidence>
<feature type="compositionally biased region" description="Polar residues" evidence="1">
    <location>
        <begin position="138"/>
        <end position="157"/>
    </location>
</feature>
<dbReference type="AlphaFoldDB" id="A0A0V1M4F7"/>
<organism evidence="2 3">
    <name type="scientific">Trichinella papuae</name>
    <dbReference type="NCBI Taxonomy" id="268474"/>
    <lineage>
        <taxon>Eukaryota</taxon>
        <taxon>Metazoa</taxon>
        <taxon>Ecdysozoa</taxon>
        <taxon>Nematoda</taxon>
        <taxon>Enoplea</taxon>
        <taxon>Dorylaimia</taxon>
        <taxon>Trichinellida</taxon>
        <taxon>Trichinellidae</taxon>
        <taxon>Trichinella</taxon>
    </lineage>
</organism>
<proteinExistence type="predicted"/>
<comment type="caution">
    <text evidence="2">The sequence shown here is derived from an EMBL/GenBank/DDBJ whole genome shotgun (WGS) entry which is preliminary data.</text>
</comment>
<sequence>MISTTYDIGFNKARAKTMGQQGKEGVIRVIRCDYSSRELSRSDVLEAHILKIFSISNEVVKGKEGLLAMHDKLNGHLLEHDGNCEGNRWHPLHPSYGQMSTSVTCVNIFTEGTNLQQMTVDLIVQPQLNDVYQEEKPMQTTVQLRQTPNRGNKSSPPAQFKRYRRREPRLAPGD</sequence>
<gene>
    <name evidence="2" type="ORF">T10_12191</name>
</gene>
<reference evidence="2 3" key="1">
    <citation type="submission" date="2015-01" db="EMBL/GenBank/DDBJ databases">
        <title>Evolution of Trichinella species and genotypes.</title>
        <authorList>
            <person name="Korhonen P.K."/>
            <person name="Edoardo P."/>
            <person name="Giuseppe L.R."/>
            <person name="Gasser R.B."/>
        </authorList>
    </citation>
    <scope>NUCLEOTIDE SEQUENCE [LARGE SCALE GENOMIC DNA]</scope>
    <source>
        <strain evidence="2">ISS1980</strain>
    </source>
</reference>
<keyword evidence="3" id="KW-1185">Reference proteome</keyword>
<feature type="non-terminal residue" evidence="2">
    <location>
        <position position="174"/>
    </location>
</feature>